<dbReference type="Pfam" id="PF05171">
    <property type="entry name" value="HemS"/>
    <property type="match status" value="1"/>
</dbReference>
<feature type="domain" description="Haemin-degrading HemS/ChuX" evidence="1">
    <location>
        <begin position="218"/>
        <end position="354"/>
    </location>
</feature>
<dbReference type="Gene3D" id="3.40.1570.10">
    <property type="entry name" value="HemS/ChuS/ChuX like domains"/>
    <property type="match status" value="2"/>
</dbReference>
<comment type="caution">
    <text evidence="2">The sequence shown here is derived from an EMBL/GenBank/DDBJ whole genome shotgun (WGS) entry which is preliminary data.</text>
</comment>
<evidence type="ECO:0000313" key="3">
    <source>
        <dbReference type="Proteomes" id="UP001403385"/>
    </source>
</evidence>
<reference evidence="2 3" key="1">
    <citation type="submission" date="2024-04" db="EMBL/GenBank/DDBJ databases">
        <title>Novel genus in family Flammeovirgaceae.</title>
        <authorList>
            <person name="Nguyen T.H."/>
            <person name="Vuong T.Q."/>
            <person name="Le H."/>
            <person name="Kim S.-G."/>
        </authorList>
    </citation>
    <scope>NUCLEOTIDE SEQUENCE [LARGE SCALE GENOMIC DNA]</scope>
    <source>
        <strain evidence="2 3">JCM 23209</strain>
    </source>
</reference>
<evidence type="ECO:0000259" key="1">
    <source>
        <dbReference type="Pfam" id="PF05171"/>
    </source>
</evidence>
<dbReference type="GO" id="GO:0006826">
    <property type="term" value="P:iron ion transport"/>
    <property type="evidence" value="ECO:0007669"/>
    <property type="project" value="InterPro"/>
</dbReference>
<keyword evidence="3" id="KW-1185">Reference proteome</keyword>
<dbReference type="Pfam" id="PF06228">
    <property type="entry name" value="ChuX_HutX"/>
    <property type="match status" value="1"/>
</dbReference>
<dbReference type="InterPro" id="IPR010413">
    <property type="entry name" value="HutX-like"/>
</dbReference>
<name>A0AAW9SBN9_9BACT</name>
<protein>
    <submittedName>
        <fullName evidence="2">ChuX/HutX family heme-like substrate-binding protein</fullName>
    </submittedName>
</protein>
<sequence length="356" mass="41135">MSTATFEQNTRVNSLIKAWEEIQKAKPETRIRNAAQELNVSELELLATRAGEDCIRLTGNWPEFVKRLPELGPVMSLTRNESCILEHKGTFDEVSTFGEGSRAMATVLGPIESRMFFKSWFVGFAVKMEKRNRTLHSVQIFDHAGEAITKIYLQEDSHWEAYETLIRDFSSPDQGKLQEVTPYPEEIYAEEIDQEAFLEDWKNLKDTHAFFGMLRKYKVHRYDAMHLAEGHFTFQLPKASVRQLLQRASGQKLPIMIFTGNRGNIQIHQDIVRTIRVIERESAVWLNVLDPTFNMHLREDHIASVWVVKKPTEDGVVTSVEIYDDNKVLIAQFFGLRKPGNPELKEWVELVDQLQP</sequence>
<dbReference type="SUPFAM" id="SSF144064">
    <property type="entry name" value="Heme iron utilization protein-like"/>
    <property type="match status" value="1"/>
</dbReference>
<organism evidence="2 3">
    <name type="scientific">Rapidithrix thailandica</name>
    <dbReference type="NCBI Taxonomy" id="413964"/>
    <lineage>
        <taxon>Bacteria</taxon>
        <taxon>Pseudomonadati</taxon>
        <taxon>Bacteroidota</taxon>
        <taxon>Cytophagia</taxon>
        <taxon>Cytophagales</taxon>
        <taxon>Flammeovirgaceae</taxon>
        <taxon>Rapidithrix</taxon>
    </lineage>
</organism>
<gene>
    <name evidence="2" type="ORF">AAG747_18390</name>
</gene>
<dbReference type="CDD" id="cd16830">
    <property type="entry name" value="HemS-like_N"/>
    <property type="match status" value="1"/>
</dbReference>
<proteinExistence type="predicted"/>
<dbReference type="CDD" id="cd16831">
    <property type="entry name" value="HemS-like_C"/>
    <property type="match status" value="1"/>
</dbReference>
<dbReference type="EMBL" id="JBDKWZ010000011">
    <property type="protein sequence ID" value="MEN7549900.1"/>
    <property type="molecule type" value="Genomic_DNA"/>
</dbReference>
<accession>A0AAW9SBN9</accession>
<dbReference type="InterPro" id="IPR053733">
    <property type="entry name" value="Heme_Transport_Util_sf"/>
</dbReference>
<dbReference type="RefSeq" id="WP_346822678.1">
    <property type="nucleotide sequence ID" value="NZ_JBDKWZ010000011.1"/>
</dbReference>
<evidence type="ECO:0000313" key="2">
    <source>
        <dbReference type="EMBL" id="MEN7549900.1"/>
    </source>
</evidence>
<dbReference type="Proteomes" id="UP001403385">
    <property type="component" value="Unassembled WGS sequence"/>
</dbReference>
<dbReference type="AlphaFoldDB" id="A0AAW9SBN9"/>
<dbReference type="InterPro" id="IPR007845">
    <property type="entry name" value="HemS/ChuX_dom"/>
</dbReference>